<gene>
    <name evidence="4" type="primary">ycf20</name>
    <name evidence="4" type="ORF">Psor_100</name>
</gene>
<feature type="transmembrane region" description="Helical" evidence="3">
    <location>
        <begin position="24"/>
        <end position="44"/>
    </location>
</feature>
<dbReference type="InterPro" id="IPR007572">
    <property type="entry name" value="Uncharacterised_Ycf20"/>
</dbReference>
<keyword evidence="4" id="KW-0934">Plastid</keyword>
<feature type="transmembrane region" description="Helical" evidence="3">
    <location>
        <begin position="88"/>
        <end position="106"/>
    </location>
</feature>
<keyword evidence="3" id="KW-0812">Transmembrane</keyword>
<dbReference type="Pfam" id="PF04483">
    <property type="entry name" value="DUF565"/>
    <property type="match status" value="1"/>
</dbReference>
<proteinExistence type="inferred from homology"/>
<feature type="transmembrane region" description="Helical" evidence="3">
    <location>
        <begin position="56"/>
        <end position="76"/>
    </location>
</feature>
<dbReference type="PANTHER" id="PTHR33787">
    <property type="match status" value="1"/>
</dbReference>
<name>A0A1C9CDX9_PORSO</name>
<comment type="similarity">
    <text evidence="1">Belongs to the ycf20 family.</text>
</comment>
<geneLocation type="plastid" evidence="4"/>
<evidence type="ECO:0000256" key="1">
    <source>
        <dbReference type="ARBA" id="ARBA00009846"/>
    </source>
</evidence>
<protein>
    <recommendedName>
        <fullName evidence="2">Uncharacterized protein ycf20</fullName>
    </recommendedName>
</protein>
<dbReference type="GeneID" id="29073712"/>
<dbReference type="PANTHER" id="PTHR33787:SF4">
    <property type="entry name" value="YCF20-LIKE PROTEIN"/>
    <property type="match status" value="1"/>
</dbReference>
<accession>A0A1C9CDX9</accession>
<evidence type="ECO:0000313" key="4">
    <source>
        <dbReference type="EMBL" id="AOM66575.1"/>
    </source>
</evidence>
<reference evidence="4" key="1">
    <citation type="journal article" date="2016" name="BMC Biol.">
        <title>Parallel evolution of highly conserved plastid genome architecture in red seaweeds and seed plants.</title>
        <authorList>
            <person name="Lee J."/>
            <person name="Cho C.H."/>
            <person name="Park S.I."/>
            <person name="Choi J.W."/>
            <person name="Song H.S."/>
            <person name="West J.A."/>
            <person name="Bhattacharya D."/>
            <person name="Yoon H.S."/>
        </authorList>
    </citation>
    <scope>NUCLEOTIDE SEQUENCE</scope>
</reference>
<dbReference type="RefSeq" id="YP_009297232.1">
    <property type="nucleotide sequence ID" value="NC_031175.1"/>
</dbReference>
<keyword evidence="3" id="KW-1133">Transmembrane helix</keyword>
<evidence type="ECO:0000256" key="2">
    <source>
        <dbReference type="ARBA" id="ARBA00021534"/>
    </source>
</evidence>
<keyword evidence="3" id="KW-0472">Membrane</keyword>
<organism evidence="4">
    <name type="scientific">Porphyridium sordidum</name>
    <name type="common">Red alga</name>
    <dbReference type="NCBI Taxonomy" id="28024"/>
    <lineage>
        <taxon>Eukaryota</taxon>
        <taxon>Rhodophyta</taxon>
        <taxon>Bangiophyceae</taxon>
        <taxon>Porphyridiales</taxon>
        <taxon>Porphyridiaceae</taxon>
        <taxon>Porphyridium</taxon>
    </lineage>
</organism>
<sequence>MKTKISTLFSKINKFLITNYNNSLSYFACNLIALLLGFFFANALATLPGQTGEWGIVVSGLLVAITEIISKIVYTIDISAANLNKRRFLFFSLLNNIKLGIIYGFFVDSFKLGS</sequence>
<dbReference type="EMBL" id="KX284720">
    <property type="protein sequence ID" value="AOM66575.1"/>
    <property type="molecule type" value="Genomic_DNA"/>
</dbReference>
<dbReference type="AlphaFoldDB" id="A0A1C9CDX9"/>
<evidence type="ECO:0000256" key="3">
    <source>
        <dbReference type="SAM" id="Phobius"/>
    </source>
</evidence>